<dbReference type="InterPro" id="IPR007562">
    <property type="entry name" value="Transglutaminase-like_domain"/>
</dbReference>
<proteinExistence type="predicted"/>
<keyword evidence="3" id="KW-1185">Reference proteome</keyword>
<feature type="domain" description="Transglutaminase-like" evidence="1">
    <location>
        <begin position="72"/>
        <end position="132"/>
    </location>
</feature>
<evidence type="ECO:0000313" key="3">
    <source>
        <dbReference type="Proteomes" id="UP000095228"/>
    </source>
</evidence>
<dbReference type="EMBL" id="CP016094">
    <property type="protein sequence ID" value="AOS43070.1"/>
    <property type="molecule type" value="Genomic_DNA"/>
</dbReference>
<name>A0A1I7PHI7_9BACT</name>
<evidence type="ECO:0000313" key="2">
    <source>
        <dbReference type="EMBL" id="AOS43070.1"/>
    </source>
</evidence>
<gene>
    <name evidence="2" type="ORF">Verru16b_00109</name>
</gene>
<dbReference type="STRING" id="1838286.Verru16b_00109"/>
<dbReference type="OrthoDB" id="193124at2"/>
<protein>
    <recommendedName>
        <fullName evidence="1">Transglutaminase-like domain-containing protein</fullName>
    </recommendedName>
</protein>
<dbReference type="AlphaFoldDB" id="A0A1I7PHI7"/>
<evidence type="ECO:0000259" key="1">
    <source>
        <dbReference type="Pfam" id="PF04473"/>
    </source>
</evidence>
<sequence length="206" mass="22437">MSSDRPPAQIVSPTSSISSRPARAALWLLLLASGVAAPADLDAVTLRELAENPGLNPKKFASHFGDFAYEFNGPIQPPNTFLARERGDCDDYAVLADHVLKKRGYVTRLIHIRLAGRVAHAVCYVNENKAYLDYNNRSVFFTLTRSGAELREIAAKVAASLEANWTTASEFSYSYATRRKTMIATVSLTGGEPVPGTPRSSAFDVD</sequence>
<accession>A0A1I7PHI7</accession>
<organism evidence="2 3">
    <name type="scientific">Lacunisphaera limnophila</name>
    <dbReference type="NCBI Taxonomy" id="1838286"/>
    <lineage>
        <taxon>Bacteria</taxon>
        <taxon>Pseudomonadati</taxon>
        <taxon>Verrucomicrobiota</taxon>
        <taxon>Opitutia</taxon>
        <taxon>Opitutales</taxon>
        <taxon>Opitutaceae</taxon>
        <taxon>Lacunisphaera</taxon>
    </lineage>
</organism>
<dbReference type="Pfam" id="PF04473">
    <property type="entry name" value="DUF553"/>
    <property type="match status" value="1"/>
</dbReference>
<reference evidence="2 3" key="1">
    <citation type="submission" date="2016-06" db="EMBL/GenBank/DDBJ databases">
        <title>Three novel species with peptidoglycan cell walls form the new genus Lacunisphaera gen. nov. in the family Opitutaceae of the verrucomicrobial subdivision 4.</title>
        <authorList>
            <person name="Rast P."/>
            <person name="Gloeckner I."/>
            <person name="Jogler M."/>
            <person name="Boedeker C."/>
            <person name="Jeske O."/>
            <person name="Wiegand S."/>
            <person name="Reinhardt R."/>
            <person name="Schumann P."/>
            <person name="Rohde M."/>
            <person name="Spring S."/>
            <person name="Gloeckner F.O."/>
            <person name="Jogler C."/>
        </authorList>
    </citation>
    <scope>NUCLEOTIDE SEQUENCE [LARGE SCALE GENOMIC DNA]</scope>
    <source>
        <strain evidence="2 3">IG16b</strain>
    </source>
</reference>
<dbReference type="KEGG" id="obg:Verru16b_00109"/>
<dbReference type="Gene3D" id="3.10.620.30">
    <property type="match status" value="1"/>
</dbReference>
<dbReference type="Proteomes" id="UP000095228">
    <property type="component" value="Chromosome"/>
</dbReference>